<name>A0A1I4V8J6_9HYPH</name>
<proteinExistence type="predicted"/>
<keyword evidence="3" id="KW-1185">Reference proteome</keyword>
<evidence type="ECO:0000313" key="2">
    <source>
        <dbReference type="EMBL" id="PKR87360.1"/>
    </source>
</evidence>
<sequence>MSPLDCPVWSALTSDHRALAEGGPLAIRYAPEVAPFAVLAERTPGAFAALSALIPPEGWVMLHTPDALALPEGFVVERQAPLTQMVLEGKMAEAAETGIVALGPADVPEMMDLATRTRPGPFFPRTIELGAYIGIRRDGRLAAMAGERMRFGRFVEISAVCVDPDHRGRGYAARLTTCLARRQQARGLMPFLHVIADNRPAIALYEKLGFAHRAGFFITVAKRG</sequence>
<evidence type="ECO:0000259" key="1">
    <source>
        <dbReference type="PROSITE" id="PS51186"/>
    </source>
</evidence>
<gene>
    <name evidence="2" type="ORF">CXZ10_20130</name>
</gene>
<reference evidence="2 3" key="1">
    <citation type="submission" date="2017-12" db="EMBL/GenBank/DDBJ databases">
        <title>Anaerobic carbon monoxide metabolism by Pleomorphomonas carboxyditropha sp. nov., a new mesophilic hydrogenogenic carboxidotroph.</title>
        <authorList>
            <person name="Esquivel-Elizondo S."/>
            <person name="Krajmalnik-Brown R."/>
        </authorList>
    </citation>
    <scope>NUCLEOTIDE SEQUENCE [LARGE SCALE GENOMIC DNA]</scope>
    <source>
        <strain evidence="2 3">R5-392</strain>
    </source>
</reference>
<dbReference type="CDD" id="cd04301">
    <property type="entry name" value="NAT_SF"/>
    <property type="match status" value="1"/>
</dbReference>
<dbReference type="Pfam" id="PF08445">
    <property type="entry name" value="FR47"/>
    <property type="match status" value="1"/>
</dbReference>
<keyword evidence="2" id="KW-0808">Transferase</keyword>
<dbReference type="SUPFAM" id="SSF55729">
    <property type="entry name" value="Acyl-CoA N-acyltransferases (Nat)"/>
    <property type="match status" value="1"/>
</dbReference>
<dbReference type="EMBL" id="PJNW01000019">
    <property type="protein sequence ID" value="PKR87360.1"/>
    <property type="molecule type" value="Genomic_DNA"/>
</dbReference>
<feature type="domain" description="N-acetyltransferase" evidence="1">
    <location>
        <begin position="97"/>
        <end position="224"/>
    </location>
</feature>
<dbReference type="Proteomes" id="UP000233491">
    <property type="component" value="Unassembled WGS sequence"/>
</dbReference>
<dbReference type="PROSITE" id="PS51186">
    <property type="entry name" value="GNAT"/>
    <property type="match status" value="1"/>
</dbReference>
<dbReference type="AlphaFoldDB" id="A0A1I4V8J6"/>
<dbReference type="InterPro" id="IPR016181">
    <property type="entry name" value="Acyl_CoA_acyltransferase"/>
</dbReference>
<organism evidence="2 3">
    <name type="scientific">Pleomorphomonas diazotrophica</name>
    <dbReference type="NCBI Taxonomy" id="1166257"/>
    <lineage>
        <taxon>Bacteria</taxon>
        <taxon>Pseudomonadati</taxon>
        <taxon>Pseudomonadota</taxon>
        <taxon>Alphaproteobacteria</taxon>
        <taxon>Hyphomicrobiales</taxon>
        <taxon>Pleomorphomonadaceae</taxon>
        <taxon>Pleomorphomonas</taxon>
    </lineage>
</organism>
<evidence type="ECO:0000313" key="3">
    <source>
        <dbReference type="Proteomes" id="UP000233491"/>
    </source>
</evidence>
<dbReference type="OrthoDB" id="9797456at2"/>
<accession>A0A1I4V8J6</accession>
<dbReference type="InterPro" id="IPR000182">
    <property type="entry name" value="GNAT_dom"/>
</dbReference>
<comment type="caution">
    <text evidence="2">The sequence shown here is derived from an EMBL/GenBank/DDBJ whole genome shotgun (WGS) entry which is preliminary data.</text>
</comment>
<dbReference type="GO" id="GO:0016747">
    <property type="term" value="F:acyltransferase activity, transferring groups other than amino-acyl groups"/>
    <property type="evidence" value="ECO:0007669"/>
    <property type="project" value="InterPro"/>
</dbReference>
<dbReference type="InterPro" id="IPR013653">
    <property type="entry name" value="GCN5-like_dom"/>
</dbReference>
<protein>
    <submittedName>
        <fullName evidence="2">GNAT family N-acetyltransferase</fullName>
    </submittedName>
</protein>
<dbReference type="RefSeq" id="WP_101291171.1">
    <property type="nucleotide sequence ID" value="NZ_FOUQ01000010.1"/>
</dbReference>
<dbReference type="Gene3D" id="3.40.630.30">
    <property type="match status" value="1"/>
</dbReference>